<evidence type="ECO:0000313" key="3">
    <source>
        <dbReference type="Proteomes" id="UP000000560"/>
    </source>
</evidence>
<feature type="region of interest" description="Disordered" evidence="1">
    <location>
        <begin position="1"/>
        <end position="38"/>
    </location>
</feature>
<protein>
    <submittedName>
        <fullName evidence="2">Uncharacterized protein</fullName>
    </submittedName>
</protein>
<organism evidence="2 3">
    <name type="scientific">Emericella nidulans (strain FGSC A4 / ATCC 38163 / CBS 112.46 / NRRL 194 / M139)</name>
    <name type="common">Aspergillus nidulans</name>
    <dbReference type="NCBI Taxonomy" id="227321"/>
    <lineage>
        <taxon>Eukaryota</taxon>
        <taxon>Fungi</taxon>
        <taxon>Dikarya</taxon>
        <taxon>Ascomycota</taxon>
        <taxon>Pezizomycotina</taxon>
        <taxon>Eurotiomycetes</taxon>
        <taxon>Eurotiomycetidae</taxon>
        <taxon>Eurotiales</taxon>
        <taxon>Aspergillaceae</taxon>
        <taxon>Aspergillus</taxon>
        <taxon>Aspergillus subgen. Nidulantes</taxon>
    </lineage>
</organism>
<feature type="region of interest" description="Disordered" evidence="1">
    <location>
        <begin position="58"/>
        <end position="131"/>
    </location>
</feature>
<dbReference type="HOGENOM" id="CLU_1927568_0_0_1"/>
<keyword evidence="3" id="KW-1185">Reference proteome</keyword>
<evidence type="ECO:0000313" key="2">
    <source>
        <dbReference type="EMBL" id="CBF78275.1"/>
    </source>
</evidence>
<sequence length="131" mass="14083">MSFTRTPLRLSRAIKTTRPQVTRRTYASEPAPQQGGNNSTWMIITAALGIPAAYYLFAGRGDTHPTPSEKDQPASRKAPAGGNSMSSKQEGLSNKDTSNPYINEPGKSITGEGETESAKFKGTVSPQRPQN</sequence>
<accession>C8VAC8</accession>
<dbReference type="OMA" id="PAKMNTS"/>
<dbReference type="VEuPathDB" id="FungiDB:AN8641"/>
<reference evidence="3" key="2">
    <citation type="journal article" date="2009" name="Fungal Genet. Biol.">
        <title>The 2008 update of the Aspergillus nidulans genome annotation: a community effort.</title>
        <authorList>
            <person name="Wortman J.R."/>
            <person name="Gilsenan J.M."/>
            <person name="Joardar V."/>
            <person name="Deegan J."/>
            <person name="Clutterbuck J."/>
            <person name="Andersen M.R."/>
            <person name="Archer D."/>
            <person name="Bencina M."/>
            <person name="Braus G."/>
            <person name="Coutinho P."/>
            <person name="von Dohren H."/>
            <person name="Doonan J."/>
            <person name="Driessen A.J."/>
            <person name="Durek P."/>
            <person name="Espeso E."/>
            <person name="Fekete E."/>
            <person name="Flipphi M."/>
            <person name="Estrada C.G."/>
            <person name="Geysens S."/>
            <person name="Goldman G."/>
            <person name="de Groot P.W."/>
            <person name="Hansen K."/>
            <person name="Harris S.D."/>
            <person name="Heinekamp T."/>
            <person name="Helmstaedt K."/>
            <person name="Henrissat B."/>
            <person name="Hofmann G."/>
            <person name="Homan T."/>
            <person name="Horio T."/>
            <person name="Horiuchi H."/>
            <person name="James S."/>
            <person name="Jones M."/>
            <person name="Karaffa L."/>
            <person name="Karanyi Z."/>
            <person name="Kato M."/>
            <person name="Keller N."/>
            <person name="Kelly D.E."/>
            <person name="Kiel J.A."/>
            <person name="Kim J.M."/>
            <person name="van der Klei I.J."/>
            <person name="Klis F.M."/>
            <person name="Kovalchuk A."/>
            <person name="Krasevec N."/>
            <person name="Kubicek C.P."/>
            <person name="Liu B."/>
            <person name="Maccabe A."/>
            <person name="Meyer V."/>
            <person name="Mirabito P."/>
            <person name="Miskei M."/>
            <person name="Mos M."/>
            <person name="Mullins J."/>
            <person name="Nelson D.R."/>
            <person name="Nielsen J."/>
            <person name="Oakley B.R."/>
            <person name="Osmani S.A."/>
            <person name="Pakula T."/>
            <person name="Paszewski A."/>
            <person name="Paulsen I."/>
            <person name="Pilsyk S."/>
            <person name="Pocsi I."/>
            <person name="Punt P.J."/>
            <person name="Ram A.F."/>
            <person name="Ren Q."/>
            <person name="Robellet X."/>
            <person name="Robson G."/>
            <person name="Seiboth B."/>
            <person name="van Solingen P."/>
            <person name="Specht T."/>
            <person name="Sun J."/>
            <person name="Taheri-Talesh N."/>
            <person name="Takeshita N."/>
            <person name="Ussery D."/>
            <person name="vanKuyk P.A."/>
            <person name="Visser H."/>
            <person name="van de Vondervoort P.J."/>
            <person name="de Vries R.P."/>
            <person name="Walton J."/>
            <person name="Xiang X."/>
            <person name="Xiong Y."/>
            <person name="Zeng A.P."/>
            <person name="Brandt B.W."/>
            <person name="Cornell M.J."/>
            <person name="van den Hondel C.A."/>
            <person name="Visser J."/>
            <person name="Oliver S.G."/>
            <person name="Turner G."/>
        </authorList>
    </citation>
    <scope>GENOME REANNOTATION</scope>
    <source>
        <strain evidence="3">FGSC A4 / ATCC 38163 / CBS 112.46 / NRRL 194 / M139</strain>
    </source>
</reference>
<dbReference type="KEGG" id="ani:ANIA_08641"/>
<name>Q5AST9_EMENI</name>
<dbReference type="AlphaFoldDB" id="Q5AST9"/>
<dbReference type="RefSeq" id="XP_681910.1">
    <property type="nucleotide sequence ID" value="XM_676818.2"/>
</dbReference>
<dbReference type="STRING" id="227321.Q5AST9"/>
<feature type="compositionally biased region" description="Polar residues" evidence="1">
    <location>
        <begin position="83"/>
        <end position="101"/>
    </location>
</feature>
<dbReference type="GeneID" id="2868512"/>
<feature type="compositionally biased region" description="Basic and acidic residues" evidence="1">
    <location>
        <begin position="61"/>
        <end position="74"/>
    </location>
</feature>
<dbReference type="Proteomes" id="UP000000560">
    <property type="component" value="Chromosome III"/>
</dbReference>
<reference evidence="3" key="1">
    <citation type="journal article" date="2005" name="Nature">
        <title>Sequencing of Aspergillus nidulans and comparative analysis with A. fumigatus and A. oryzae.</title>
        <authorList>
            <person name="Galagan J.E."/>
            <person name="Calvo S.E."/>
            <person name="Cuomo C."/>
            <person name="Ma L.J."/>
            <person name="Wortman J.R."/>
            <person name="Batzoglou S."/>
            <person name="Lee S.I."/>
            <person name="Basturkmen M."/>
            <person name="Spevak C.C."/>
            <person name="Clutterbuck J."/>
            <person name="Kapitonov V."/>
            <person name="Jurka J."/>
            <person name="Scazzocchio C."/>
            <person name="Farman M."/>
            <person name="Butler J."/>
            <person name="Purcell S."/>
            <person name="Harris S."/>
            <person name="Braus G.H."/>
            <person name="Draht O."/>
            <person name="Busch S."/>
            <person name="D'Enfert C."/>
            <person name="Bouchier C."/>
            <person name="Goldman G.H."/>
            <person name="Bell-Pedersen D."/>
            <person name="Griffiths-Jones S."/>
            <person name="Doonan J.H."/>
            <person name="Yu J."/>
            <person name="Vienken K."/>
            <person name="Pain A."/>
            <person name="Freitag M."/>
            <person name="Selker E.U."/>
            <person name="Archer D.B."/>
            <person name="Penalva M.A."/>
            <person name="Oakley B.R."/>
            <person name="Momany M."/>
            <person name="Tanaka T."/>
            <person name="Kumagai T."/>
            <person name="Asai K."/>
            <person name="Machida M."/>
            <person name="Nierman W.C."/>
            <person name="Denning D.W."/>
            <person name="Caddick M."/>
            <person name="Hynes M."/>
            <person name="Paoletti M."/>
            <person name="Fischer R."/>
            <person name="Miller B."/>
            <person name="Dyer P."/>
            <person name="Sachs M.S."/>
            <person name="Osmani S.A."/>
            <person name="Birren B.W."/>
        </authorList>
    </citation>
    <scope>NUCLEOTIDE SEQUENCE [LARGE SCALE GENOMIC DNA]</scope>
    <source>
        <strain evidence="3">FGSC A4 / ATCC 38163 / CBS 112.46 / NRRL 194 / M139</strain>
    </source>
</reference>
<dbReference type="OrthoDB" id="4590707at2759"/>
<dbReference type="InParanoid" id="Q5AST9"/>
<proteinExistence type="predicted"/>
<dbReference type="EMBL" id="BN001303">
    <property type="protein sequence ID" value="CBF78275.1"/>
    <property type="molecule type" value="Genomic_DNA"/>
</dbReference>
<gene>
    <name evidence="2" type="ORF">ANIA_08641</name>
</gene>
<evidence type="ECO:0000256" key="1">
    <source>
        <dbReference type="SAM" id="MobiDB-lite"/>
    </source>
</evidence>
<accession>Q5AST9</accession>